<accession>A0A1C3EP83</accession>
<proteinExistence type="predicted"/>
<sequence>MKADIQEKIDRYPEHIKPLILELRDLIYEVAKATDAGEVEESIKWGELSYKVKSGSPLRIDWKEKYPAQCFIFFHCRTKLIDAFRELYDDRLSFEGSRAIVLQTNEPVPLNVIQHCIEIAMTYKRCKHLPLLGA</sequence>
<evidence type="ECO:0000313" key="3">
    <source>
        <dbReference type="Proteomes" id="UP000094936"/>
    </source>
</evidence>
<dbReference type="Pfam" id="PF08818">
    <property type="entry name" value="DUF1801"/>
    <property type="match status" value="1"/>
</dbReference>
<dbReference type="EMBL" id="LYBM01000006">
    <property type="protein sequence ID" value="ODA35050.1"/>
    <property type="molecule type" value="Genomic_DNA"/>
</dbReference>
<evidence type="ECO:0000259" key="1">
    <source>
        <dbReference type="Pfam" id="PF08818"/>
    </source>
</evidence>
<name>A0A1C3EP83_9GAMM</name>
<evidence type="ECO:0000313" key="2">
    <source>
        <dbReference type="EMBL" id="ODA35050.1"/>
    </source>
</evidence>
<protein>
    <recommendedName>
        <fullName evidence="1">YdhG-like domain-containing protein</fullName>
    </recommendedName>
</protein>
<dbReference type="AlphaFoldDB" id="A0A1C3EP83"/>
<feature type="domain" description="YdhG-like" evidence="1">
    <location>
        <begin position="19"/>
        <end position="120"/>
    </location>
</feature>
<dbReference type="STRING" id="1080227.A8L45_05060"/>
<comment type="caution">
    <text evidence="2">The sequence shown here is derived from an EMBL/GenBank/DDBJ whole genome shotgun (WGS) entry which is preliminary data.</text>
</comment>
<reference evidence="2 3" key="1">
    <citation type="submission" date="2016-05" db="EMBL/GenBank/DDBJ databases">
        <title>Genomic Taxonomy of the Vibrionaceae.</title>
        <authorList>
            <person name="Gomez-Gil B."/>
            <person name="Enciso-Ibarra J."/>
        </authorList>
    </citation>
    <scope>NUCLEOTIDE SEQUENCE [LARGE SCALE GENOMIC DNA]</scope>
    <source>
        <strain evidence="2 3">CAIM 1920</strain>
    </source>
</reference>
<keyword evidence="3" id="KW-1185">Reference proteome</keyword>
<dbReference type="OrthoDB" id="328972at2"/>
<dbReference type="Proteomes" id="UP000094936">
    <property type="component" value="Unassembled WGS sequence"/>
</dbReference>
<organism evidence="2 3">
    <name type="scientific">Veronia pacifica</name>
    <dbReference type="NCBI Taxonomy" id="1080227"/>
    <lineage>
        <taxon>Bacteria</taxon>
        <taxon>Pseudomonadati</taxon>
        <taxon>Pseudomonadota</taxon>
        <taxon>Gammaproteobacteria</taxon>
        <taxon>Vibrionales</taxon>
        <taxon>Vibrionaceae</taxon>
        <taxon>Veronia</taxon>
    </lineage>
</organism>
<dbReference type="InterPro" id="IPR014922">
    <property type="entry name" value="YdhG-like"/>
</dbReference>
<dbReference type="RefSeq" id="WP_068899895.1">
    <property type="nucleotide sequence ID" value="NZ_JBHUIF010000013.1"/>
</dbReference>
<gene>
    <name evidence="2" type="ORF">A8L45_05060</name>
</gene>
<dbReference type="SUPFAM" id="SSF159888">
    <property type="entry name" value="YdhG-like"/>
    <property type="match status" value="1"/>
</dbReference>